<feature type="domain" description="DUF4132" evidence="2">
    <location>
        <begin position="951"/>
        <end position="1136"/>
    </location>
</feature>
<dbReference type="AlphaFoldDB" id="A0A7W7P438"/>
<dbReference type="SUPFAM" id="SSF48371">
    <property type="entry name" value="ARM repeat"/>
    <property type="match status" value="1"/>
</dbReference>
<proteinExistence type="predicted"/>
<accession>A0A7W7P438</accession>
<dbReference type="InterPro" id="IPR025406">
    <property type="entry name" value="DUF4132"/>
</dbReference>
<comment type="caution">
    <text evidence="3">The sequence shown here is derived from an EMBL/GenBank/DDBJ whole genome shotgun (WGS) entry which is preliminary data.</text>
</comment>
<protein>
    <recommendedName>
        <fullName evidence="2">DUF4132 domain-containing protein</fullName>
    </recommendedName>
</protein>
<gene>
    <name evidence="3" type="ORF">HNP46_006572</name>
</gene>
<dbReference type="InterPro" id="IPR016024">
    <property type="entry name" value="ARM-type_fold"/>
</dbReference>
<feature type="coiled-coil region" evidence="1">
    <location>
        <begin position="374"/>
        <end position="402"/>
    </location>
</feature>
<dbReference type="Proteomes" id="UP000566995">
    <property type="component" value="Unassembled WGS sequence"/>
</dbReference>
<name>A0A7W7P438_PSENT</name>
<evidence type="ECO:0000313" key="4">
    <source>
        <dbReference type="Proteomes" id="UP000566995"/>
    </source>
</evidence>
<evidence type="ECO:0000259" key="2">
    <source>
        <dbReference type="Pfam" id="PF13569"/>
    </source>
</evidence>
<evidence type="ECO:0000256" key="1">
    <source>
        <dbReference type="SAM" id="Coils"/>
    </source>
</evidence>
<evidence type="ECO:0000313" key="3">
    <source>
        <dbReference type="EMBL" id="MBB4867653.1"/>
    </source>
</evidence>
<reference evidence="3 4" key="1">
    <citation type="submission" date="2020-08" db="EMBL/GenBank/DDBJ databases">
        <title>Functional genomics of gut bacteria from endangered species of beetles.</title>
        <authorList>
            <person name="Carlos-Shanley C."/>
        </authorList>
    </citation>
    <scope>NUCLEOTIDE SEQUENCE [LARGE SCALE GENOMIC DNA]</scope>
    <source>
        <strain evidence="3 4">S00179</strain>
    </source>
</reference>
<dbReference type="Gene3D" id="1.25.10.10">
    <property type="entry name" value="Leucine-rich Repeat Variant"/>
    <property type="match status" value="1"/>
</dbReference>
<dbReference type="Pfam" id="PF13569">
    <property type="entry name" value="DUF4132"/>
    <property type="match status" value="1"/>
</dbReference>
<organism evidence="3 4">
    <name type="scientific">Pseudomonas nitroreducens</name>
    <dbReference type="NCBI Taxonomy" id="46680"/>
    <lineage>
        <taxon>Bacteria</taxon>
        <taxon>Pseudomonadati</taxon>
        <taxon>Pseudomonadota</taxon>
        <taxon>Gammaproteobacteria</taxon>
        <taxon>Pseudomonadales</taxon>
        <taxon>Pseudomonadaceae</taxon>
        <taxon>Pseudomonas</taxon>
    </lineage>
</organism>
<dbReference type="RefSeq" id="WP_184597393.1">
    <property type="nucleotide sequence ID" value="NZ_JACHLI010000044.1"/>
</dbReference>
<keyword evidence="1" id="KW-0175">Coiled coil</keyword>
<dbReference type="InterPro" id="IPR011989">
    <property type="entry name" value="ARM-like"/>
</dbReference>
<dbReference type="EMBL" id="JACHLI010000044">
    <property type="protein sequence ID" value="MBB4867653.1"/>
    <property type="molecule type" value="Genomic_DNA"/>
</dbReference>
<sequence>MLQKLLEKLGFGSSPTPFAKHVTECLEVLDILQEGLTQRAVSYVLEGTVESVLLDLRRVNAEEAIVLLDQPATLGWWHPSSNVRNDLQKHKKRINAAANARVRLYAVGADVDVPALGRFGKVLEAACQGGNLVRIAKVPDWYLYLVIDALVTTVKRVGEKYSKDMRQHWNLDLLERLLAVDELPTEDAPLLLLDRRDLNAYHWQDQEDQLLKLPGLAERLLEQPPLVRGLPERLSASGCINLVRLLSRNSTLATTYVDVLVRMAVNAAKGVRAEAMPRVEALPLVVKLEQLSQLLEHGSNGERIQAAEMLARSGDEARAILQARQTVEGAKPVQQALANALARLDSQATAEQQALPEAGEFECYPDVQLGDPVLQLLRKSLQELLEEKRLAAEEEIRSNREEKRKWDWRQKQYKEMQSVTDTDLQKALQCLNGEKTGKLNSAVNEVIGYKRHLANLPEMNLLHLIRAFNFNWYQLSSCFKGDALARLDLRTLEDAMQRAGHQRAAREVAEVCCGWNSPLEQMPPENVWPFFASHPEFLEEAFGLRPSESSNRYYGFNESWGLNILQRFPVLPARFIPILLELALGTSKTNRSEAQRLLETLADIGQRAEEALTSSKQEIRGMAADWLKRLGNPAAVQALNTALVKEKRETVRASLLAALEALGQDISGYLTPAVLLKEAQKGLQAKPPASLSWLDLDHLPAAQWLDGSPADPAIPRWWVILACKLKEPAGNALLSRYLQLLTPASRAALSKSLLLGFIAQDTRSPSLEEAIAYAQANHTQRIQQYKSWAQYGAEYANATPEQIFESLKREHLGIYLGSAIADKGILALAWALPGHELVSLLQSYMRDHYQRRAQIEAMLMAAANSDDPLVIQLLLSVARRHRTASVQAKARELIEQIAERNAWSADELADRTIPSAGFDEQGVLNLHYGERLFTARLDAALKLELRNPESKVVKALPEPRKSDDPALIKEAKSQLSTSKKEIKQVIDLQSQRLYEAMCAERLWPVAEWREYLFAHPLMNHLLQRLVWAEVDAEGGLRLFRPTEDGSLIDLDDDEIELAEGRHIRLTHAALVDGETAKGWSGHFKDYKIKPLFPQMSRELPELPATDATRESHEIEDHKGWMSDTFTLRGVLTKLGYQRAPAEDGGFFDHYFKDFASLKLRVCIGFTGNCLPEENVPAALTHLSYEKLGRRWSDGNLKLADISPVLLAETYADYRAVADACSGFDAQWEKKTPW</sequence>